<gene>
    <name evidence="1" type="ORF">F4827_006519</name>
</gene>
<keyword evidence="2" id="KW-1185">Reference proteome</keyword>
<evidence type="ECO:0000313" key="1">
    <source>
        <dbReference type="EMBL" id="MBB6106643.1"/>
    </source>
</evidence>
<comment type="caution">
    <text evidence="1">The sequence shown here is derived from an EMBL/GenBank/DDBJ whole genome shotgun (WGS) entry which is preliminary data.</text>
</comment>
<dbReference type="AlphaFoldDB" id="A0A7W9U455"/>
<dbReference type="EMBL" id="JACHBW010000029">
    <property type="protein sequence ID" value="MBB6106643.1"/>
    <property type="molecule type" value="Genomic_DNA"/>
</dbReference>
<dbReference type="Proteomes" id="UP000571554">
    <property type="component" value="Unassembled WGS sequence"/>
</dbReference>
<name>A0A7W9U455_9BURK</name>
<evidence type="ECO:0000313" key="2">
    <source>
        <dbReference type="Proteomes" id="UP000571554"/>
    </source>
</evidence>
<sequence>MEAGRQHMQQEASHEFLWLKRHRLLARAPAGPVVLPPEGHAPVVERDEPLIGDGHAMRIARQIRKDRLRSRERALRINHPFACSQRREPLCEDSGFGKPGVLTKEAQLAPAMCMGELFQEAPPEQPREHTYWQEEAGPAPNSRTAHVPKRHMKTNHFAYSGQLSARRQQAPGEDACACRYKQTLPRSRRLYTRLTWKLQNTYMPTEPSLRPKIARRRSS</sequence>
<proteinExistence type="predicted"/>
<reference evidence="1 2" key="1">
    <citation type="submission" date="2020-08" db="EMBL/GenBank/DDBJ databases">
        <title>Above-ground endophytic microbial communities from plants in different locations in the United States.</title>
        <authorList>
            <person name="Frank C."/>
        </authorList>
    </citation>
    <scope>NUCLEOTIDE SEQUENCE [LARGE SCALE GENOMIC DNA]</scope>
    <source>
        <strain evidence="1 2">WP4_2_2</strain>
    </source>
</reference>
<accession>A0A7W9U455</accession>
<organism evidence="1 2">
    <name type="scientific">Paraburkholderia bannensis</name>
    <dbReference type="NCBI Taxonomy" id="765414"/>
    <lineage>
        <taxon>Bacteria</taxon>
        <taxon>Pseudomonadati</taxon>
        <taxon>Pseudomonadota</taxon>
        <taxon>Betaproteobacteria</taxon>
        <taxon>Burkholderiales</taxon>
        <taxon>Burkholderiaceae</taxon>
        <taxon>Paraburkholderia</taxon>
    </lineage>
</organism>
<protein>
    <submittedName>
        <fullName evidence="1">Uncharacterized protein</fullName>
    </submittedName>
</protein>